<proteinExistence type="inferred from homology"/>
<dbReference type="Gene3D" id="1.20.58.100">
    <property type="entry name" value="Fumarate reductase/succinate dehydrogenase flavoprotein-like, C-terminal domain"/>
    <property type="match status" value="1"/>
</dbReference>
<feature type="domain" description="Fumarate reductase/succinate dehydrogenase flavoprotein-like C-terminal" evidence="14">
    <location>
        <begin position="417"/>
        <end position="513"/>
    </location>
</feature>
<comment type="cofactor">
    <cofactor evidence="1 12">
        <name>FAD</name>
        <dbReference type="ChEBI" id="CHEBI:57692"/>
    </cofactor>
</comment>
<comment type="function">
    <text evidence="12">Catalyzes the oxidation of L-aspartate to iminoaspartate.</text>
</comment>
<gene>
    <name evidence="15" type="primary">nadB</name>
    <name evidence="15" type="ORF">BACCIP111883_00248</name>
</gene>
<protein>
    <recommendedName>
        <fullName evidence="5 11">L-aspartate oxidase</fullName>
        <ecNumber evidence="4 11">1.4.3.16</ecNumber>
    </recommendedName>
</protein>
<dbReference type="InterPro" id="IPR003953">
    <property type="entry name" value="FAD-dep_OxRdtase_2_FAD-bd"/>
</dbReference>
<comment type="catalytic activity">
    <reaction evidence="10">
        <text>L-aspartate + O2 = iminosuccinate + H2O2</text>
        <dbReference type="Rhea" id="RHEA:25876"/>
        <dbReference type="ChEBI" id="CHEBI:15379"/>
        <dbReference type="ChEBI" id="CHEBI:16240"/>
        <dbReference type="ChEBI" id="CHEBI:29991"/>
        <dbReference type="ChEBI" id="CHEBI:77875"/>
        <dbReference type="EC" id="1.4.3.16"/>
    </reaction>
    <physiologicalReaction direction="left-to-right" evidence="10">
        <dbReference type="Rhea" id="RHEA:25877"/>
    </physiologicalReaction>
</comment>
<evidence type="ECO:0000256" key="11">
    <source>
        <dbReference type="NCBIfam" id="TIGR00551"/>
    </source>
</evidence>
<dbReference type="PANTHER" id="PTHR42716:SF2">
    <property type="entry name" value="L-ASPARTATE OXIDASE, CHLOROPLASTIC"/>
    <property type="match status" value="1"/>
</dbReference>
<evidence type="ECO:0000256" key="2">
    <source>
        <dbReference type="ARBA" id="ARBA00004950"/>
    </source>
</evidence>
<dbReference type="InterPro" id="IPR027477">
    <property type="entry name" value="Succ_DH/fumarate_Rdtase_cat_sf"/>
</dbReference>
<evidence type="ECO:0000313" key="15">
    <source>
        <dbReference type="EMBL" id="CAG9619481.1"/>
    </source>
</evidence>
<comment type="caution">
    <text evidence="15">The sequence shown here is derived from an EMBL/GenBank/DDBJ whole genome shotgun (WGS) entry which is preliminary data.</text>
</comment>
<evidence type="ECO:0000256" key="4">
    <source>
        <dbReference type="ARBA" id="ARBA00012173"/>
    </source>
</evidence>
<comment type="similarity">
    <text evidence="3 12">Belongs to the FAD-dependent oxidoreductase 2 family. NadB subfamily.</text>
</comment>
<dbReference type="Gene3D" id="3.90.700.10">
    <property type="entry name" value="Succinate dehydrogenase/fumarate reductase flavoprotein, catalytic domain"/>
    <property type="match status" value="1"/>
</dbReference>
<keyword evidence="8 12" id="KW-0274">FAD</keyword>
<dbReference type="GO" id="GO:0008734">
    <property type="term" value="F:L-aspartate oxidase activity"/>
    <property type="evidence" value="ECO:0007669"/>
    <property type="project" value="UniProtKB-EC"/>
</dbReference>
<dbReference type="PANTHER" id="PTHR42716">
    <property type="entry name" value="L-ASPARTATE OXIDASE"/>
    <property type="match status" value="1"/>
</dbReference>
<keyword evidence="16" id="KW-1185">Reference proteome</keyword>
<accession>A0ABM8YHZ6</accession>
<evidence type="ECO:0000256" key="7">
    <source>
        <dbReference type="ARBA" id="ARBA00022642"/>
    </source>
</evidence>
<dbReference type="Pfam" id="PF00890">
    <property type="entry name" value="FAD_binding_2"/>
    <property type="match status" value="1"/>
</dbReference>
<name>A0ABM8YHZ6_9BACI</name>
<evidence type="ECO:0000313" key="16">
    <source>
        <dbReference type="Proteomes" id="UP000789833"/>
    </source>
</evidence>
<dbReference type="EC" id="1.4.3.16" evidence="4 11"/>
<dbReference type="SUPFAM" id="SSF56425">
    <property type="entry name" value="Succinate dehydrogenase/fumarate reductase flavoprotein, catalytic domain"/>
    <property type="match status" value="1"/>
</dbReference>
<sequence length="535" mass="59730">MQKPDVIVVGSGLSALLTANYLSDKLNVIIFTKSSKYDNNSFLAQGGVACAIEHTDSWEQHYQDTLFAGCYHNDENAVKVLTQMGPELLREIVHKGMKFDKDKQGNYSLGMEGAHSKRRILHAGGDQTGKKLMEWLQSTLSNKVQLVEHETVIKLEVQDGVCSGVQTINNNGMRKSYFSSSVVLATGGAGALYPFTSNNISITGMALSLAYQAGAALTDLEFMQFHPTMLSYEGRAVGLISEAVRGEGAYLETGSGKRFMEEYHPLKDLAPRDVVSRAIFYEMEKGESIYLNIEHVSDFVERFPAITALCKKHNICLEKKRIPVVPGAHFYMGGIFTNINGETTLPGLFAVGEAACNGVHGANRLASNSLLETMVFSKTLADHLKKIDLPASALRYRREELPSDFLQRKCESLPIKSDIQQMMMQYAGIVRNEEGLFTLKNYLEIFEPYWKGLNQLTAILSLEEIETIHMLQLSFLITEAAIKRTESRGTHYRTDHPVAKEAWKQVRIMHNVPDKKGEMETNEQYSITRNAASIF</sequence>
<keyword evidence="7 12" id="KW-0662">Pyridine nucleotide biosynthesis</keyword>
<dbReference type="SUPFAM" id="SSF51905">
    <property type="entry name" value="FAD/NAD(P)-binding domain"/>
    <property type="match status" value="1"/>
</dbReference>
<dbReference type="InterPro" id="IPR036188">
    <property type="entry name" value="FAD/NAD-bd_sf"/>
</dbReference>
<evidence type="ECO:0000256" key="3">
    <source>
        <dbReference type="ARBA" id="ARBA00008562"/>
    </source>
</evidence>
<evidence type="ECO:0000259" key="13">
    <source>
        <dbReference type="Pfam" id="PF00890"/>
    </source>
</evidence>
<evidence type="ECO:0000256" key="9">
    <source>
        <dbReference type="ARBA" id="ARBA00023002"/>
    </source>
</evidence>
<dbReference type="Pfam" id="PF02910">
    <property type="entry name" value="Succ_DH_flav_C"/>
    <property type="match status" value="1"/>
</dbReference>
<dbReference type="EMBL" id="CAKJTJ010000001">
    <property type="protein sequence ID" value="CAG9619481.1"/>
    <property type="molecule type" value="Genomic_DNA"/>
</dbReference>
<keyword evidence="6 12" id="KW-0285">Flavoprotein</keyword>
<dbReference type="PIRSF" id="PIRSF000171">
    <property type="entry name" value="SDHA_APRA_LASPO"/>
    <property type="match status" value="1"/>
</dbReference>
<evidence type="ECO:0000256" key="10">
    <source>
        <dbReference type="ARBA" id="ARBA00048305"/>
    </source>
</evidence>
<dbReference type="InterPro" id="IPR037099">
    <property type="entry name" value="Fum_R/Succ_DH_flav-like_C_sf"/>
</dbReference>
<evidence type="ECO:0000256" key="12">
    <source>
        <dbReference type="RuleBase" id="RU362049"/>
    </source>
</evidence>
<dbReference type="InterPro" id="IPR015939">
    <property type="entry name" value="Fum_Rdtase/Succ_DH_flav-like_C"/>
</dbReference>
<feature type="domain" description="FAD-dependent oxidoreductase 2 FAD-binding" evidence="13">
    <location>
        <begin position="5"/>
        <end position="370"/>
    </location>
</feature>
<organism evidence="15 16">
    <name type="scientific">Sutcliffiella rhizosphaerae</name>
    <dbReference type="NCBI Taxonomy" id="2880967"/>
    <lineage>
        <taxon>Bacteria</taxon>
        <taxon>Bacillati</taxon>
        <taxon>Bacillota</taxon>
        <taxon>Bacilli</taxon>
        <taxon>Bacillales</taxon>
        <taxon>Bacillaceae</taxon>
        <taxon>Sutcliffiella</taxon>
    </lineage>
</organism>
<dbReference type="NCBIfam" id="TIGR00551">
    <property type="entry name" value="nadB"/>
    <property type="match status" value="1"/>
</dbReference>
<dbReference type="NCBIfam" id="NF005978">
    <property type="entry name" value="PRK08071.1"/>
    <property type="match status" value="1"/>
</dbReference>
<reference evidence="15 16" key="1">
    <citation type="submission" date="2021-10" db="EMBL/GenBank/DDBJ databases">
        <authorList>
            <person name="Criscuolo A."/>
        </authorList>
    </citation>
    <scope>NUCLEOTIDE SEQUENCE [LARGE SCALE GENOMIC DNA]</scope>
    <source>
        <strain evidence="16">CIP 111883</strain>
    </source>
</reference>
<dbReference type="Gene3D" id="3.50.50.60">
    <property type="entry name" value="FAD/NAD(P)-binding domain"/>
    <property type="match status" value="1"/>
</dbReference>
<comment type="subcellular location">
    <subcellularLocation>
        <location evidence="12">Cytoplasm</location>
    </subcellularLocation>
</comment>
<dbReference type="Proteomes" id="UP000789833">
    <property type="component" value="Unassembled WGS sequence"/>
</dbReference>
<evidence type="ECO:0000256" key="1">
    <source>
        <dbReference type="ARBA" id="ARBA00001974"/>
    </source>
</evidence>
<evidence type="ECO:0000256" key="8">
    <source>
        <dbReference type="ARBA" id="ARBA00022827"/>
    </source>
</evidence>
<dbReference type="SUPFAM" id="SSF46977">
    <property type="entry name" value="Succinate dehydrogenase/fumarate reductase flavoprotein C-terminal domain"/>
    <property type="match status" value="1"/>
</dbReference>
<evidence type="ECO:0000259" key="14">
    <source>
        <dbReference type="Pfam" id="PF02910"/>
    </source>
</evidence>
<dbReference type="InterPro" id="IPR005288">
    <property type="entry name" value="NadB"/>
</dbReference>
<evidence type="ECO:0000256" key="6">
    <source>
        <dbReference type="ARBA" id="ARBA00022630"/>
    </source>
</evidence>
<dbReference type="RefSeq" id="WP_230499412.1">
    <property type="nucleotide sequence ID" value="NZ_CAKJTJ010000001.1"/>
</dbReference>
<keyword evidence="9 12" id="KW-0560">Oxidoreductase</keyword>
<comment type="pathway">
    <text evidence="2 12">Cofactor biosynthesis; NAD(+) biosynthesis; iminoaspartate from L-aspartate (oxidase route): step 1/1.</text>
</comment>
<evidence type="ECO:0000256" key="5">
    <source>
        <dbReference type="ARBA" id="ARBA00021901"/>
    </source>
</evidence>